<dbReference type="Proteomes" id="UP000267096">
    <property type="component" value="Unassembled WGS sequence"/>
</dbReference>
<evidence type="ECO:0000313" key="2">
    <source>
        <dbReference type="EMBL" id="VDK17716.1"/>
    </source>
</evidence>
<evidence type="ECO:0000256" key="1">
    <source>
        <dbReference type="SAM" id="Phobius"/>
    </source>
</evidence>
<keyword evidence="3" id="KW-1185">Reference proteome</keyword>
<keyword evidence="1" id="KW-0472">Membrane</keyword>
<accession>A0A3P6N809</accession>
<dbReference type="EMBL" id="UYRR01000275">
    <property type="protein sequence ID" value="VDK17716.1"/>
    <property type="molecule type" value="Genomic_DNA"/>
</dbReference>
<feature type="transmembrane region" description="Helical" evidence="1">
    <location>
        <begin position="6"/>
        <end position="25"/>
    </location>
</feature>
<evidence type="ECO:0000313" key="3">
    <source>
        <dbReference type="Proteomes" id="UP000267096"/>
    </source>
</evidence>
<dbReference type="AlphaFoldDB" id="A0A3P6N809"/>
<keyword evidence="1" id="KW-1133">Transmembrane helix</keyword>
<name>A0A3P6N809_ANISI</name>
<reference evidence="2 3" key="1">
    <citation type="submission" date="2018-11" db="EMBL/GenBank/DDBJ databases">
        <authorList>
            <consortium name="Pathogen Informatics"/>
        </authorList>
    </citation>
    <scope>NUCLEOTIDE SEQUENCE [LARGE SCALE GENOMIC DNA]</scope>
</reference>
<gene>
    <name evidence="2" type="ORF">ASIM_LOCUS444</name>
</gene>
<sequence length="34" mass="4013">MRLRVVMLVVFHFVTDGCFVWVPLIHSRCSDFSD</sequence>
<organism evidence="2 3">
    <name type="scientific">Anisakis simplex</name>
    <name type="common">Herring worm</name>
    <dbReference type="NCBI Taxonomy" id="6269"/>
    <lineage>
        <taxon>Eukaryota</taxon>
        <taxon>Metazoa</taxon>
        <taxon>Ecdysozoa</taxon>
        <taxon>Nematoda</taxon>
        <taxon>Chromadorea</taxon>
        <taxon>Rhabditida</taxon>
        <taxon>Spirurina</taxon>
        <taxon>Ascaridomorpha</taxon>
        <taxon>Ascaridoidea</taxon>
        <taxon>Anisakidae</taxon>
        <taxon>Anisakis</taxon>
        <taxon>Anisakis simplex complex</taxon>
    </lineage>
</organism>
<protein>
    <submittedName>
        <fullName evidence="2">Uncharacterized protein</fullName>
    </submittedName>
</protein>
<proteinExistence type="predicted"/>
<keyword evidence="1" id="KW-0812">Transmembrane</keyword>